<dbReference type="InterPro" id="IPR011032">
    <property type="entry name" value="GroES-like_sf"/>
</dbReference>
<dbReference type="STRING" id="388280.SAMN04488057_10115"/>
<keyword evidence="3" id="KW-1185">Reference proteome</keyword>
<accession>A0A1M7HQ89</accession>
<protein>
    <submittedName>
        <fullName evidence="2">NADPH2:quinone reductase</fullName>
    </submittedName>
</protein>
<dbReference type="RefSeq" id="WP_245802740.1">
    <property type="nucleotide sequence ID" value="NZ_FRCY01000001.1"/>
</dbReference>
<gene>
    <name evidence="2" type="ORF">SAMN04488057_10115</name>
</gene>
<name>A0A1M7HQ89_9BACT</name>
<dbReference type="GO" id="GO:0016491">
    <property type="term" value="F:oxidoreductase activity"/>
    <property type="evidence" value="ECO:0007669"/>
    <property type="project" value="InterPro"/>
</dbReference>
<evidence type="ECO:0000313" key="2">
    <source>
        <dbReference type="EMBL" id="SHM30686.1"/>
    </source>
</evidence>
<dbReference type="InterPro" id="IPR020843">
    <property type="entry name" value="ER"/>
</dbReference>
<proteinExistence type="predicted"/>
<dbReference type="SUPFAM" id="SSF51735">
    <property type="entry name" value="NAD(P)-binding Rossmann-fold domains"/>
    <property type="match status" value="1"/>
</dbReference>
<sequence>MTLENSMQQIAIVKHGAAREAFELQQVSRPTPASGQVLVEVEGFGLNYADVMARNGLYKEAPKIPFVPGYEITGRVAGMGSDVPGELQGKRVVGFTRFGGYADVALADYRAVVPIPEDMPGGEACALATQYCTAYYMTDYLGRLHAGETALIHACAGGVGTALTQLCKRSGLKVIGLCSSAQKVAYLEKTGVDFPVNYKEVDYAQAIEKAFGKRKIDLIFNTVAGSSIKNDFKLLSHGGRLFCFGGAARSGQKAHLFNDLAFLLKTGFFSPLFMMMKSHTLIGVNMLRLADHRIDIIGQCLHDLVDLWKKEEVKPHVGGTFAARDIGAAHELLESGTSTGKVYVQW</sequence>
<dbReference type="SUPFAM" id="SSF50129">
    <property type="entry name" value="GroES-like"/>
    <property type="match status" value="1"/>
</dbReference>
<dbReference type="InterPro" id="IPR051397">
    <property type="entry name" value="Zn-ADH-like_protein"/>
</dbReference>
<dbReference type="InterPro" id="IPR036291">
    <property type="entry name" value="NAD(P)-bd_dom_sf"/>
</dbReference>
<dbReference type="PANTHER" id="PTHR43677:SF4">
    <property type="entry name" value="QUINONE OXIDOREDUCTASE-LIKE PROTEIN 2"/>
    <property type="match status" value="1"/>
</dbReference>
<organism evidence="2 3">
    <name type="scientific">Cyclobacterium lianum</name>
    <dbReference type="NCBI Taxonomy" id="388280"/>
    <lineage>
        <taxon>Bacteria</taxon>
        <taxon>Pseudomonadati</taxon>
        <taxon>Bacteroidota</taxon>
        <taxon>Cytophagia</taxon>
        <taxon>Cytophagales</taxon>
        <taxon>Cyclobacteriaceae</taxon>
        <taxon>Cyclobacterium</taxon>
    </lineage>
</organism>
<evidence type="ECO:0000259" key="1">
    <source>
        <dbReference type="SMART" id="SM00829"/>
    </source>
</evidence>
<feature type="domain" description="Enoyl reductase (ER)" evidence="1">
    <location>
        <begin position="17"/>
        <end position="344"/>
    </location>
</feature>
<dbReference type="EMBL" id="FRCY01000001">
    <property type="protein sequence ID" value="SHM30686.1"/>
    <property type="molecule type" value="Genomic_DNA"/>
</dbReference>
<dbReference type="Gene3D" id="3.40.50.720">
    <property type="entry name" value="NAD(P)-binding Rossmann-like Domain"/>
    <property type="match status" value="1"/>
</dbReference>
<dbReference type="Gene3D" id="3.90.180.10">
    <property type="entry name" value="Medium-chain alcohol dehydrogenases, catalytic domain"/>
    <property type="match status" value="1"/>
</dbReference>
<dbReference type="SMART" id="SM00829">
    <property type="entry name" value="PKS_ER"/>
    <property type="match status" value="1"/>
</dbReference>
<dbReference type="Proteomes" id="UP000184513">
    <property type="component" value="Unassembled WGS sequence"/>
</dbReference>
<dbReference type="PANTHER" id="PTHR43677">
    <property type="entry name" value="SHORT-CHAIN DEHYDROGENASE/REDUCTASE"/>
    <property type="match status" value="1"/>
</dbReference>
<dbReference type="InterPro" id="IPR013154">
    <property type="entry name" value="ADH-like_N"/>
</dbReference>
<evidence type="ECO:0000313" key="3">
    <source>
        <dbReference type="Proteomes" id="UP000184513"/>
    </source>
</evidence>
<dbReference type="Pfam" id="PF08240">
    <property type="entry name" value="ADH_N"/>
    <property type="match status" value="1"/>
</dbReference>
<dbReference type="Pfam" id="PF00107">
    <property type="entry name" value="ADH_zinc_N"/>
    <property type="match status" value="1"/>
</dbReference>
<dbReference type="AlphaFoldDB" id="A0A1M7HQ89"/>
<reference evidence="2 3" key="1">
    <citation type="submission" date="2016-11" db="EMBL/GenBank/DDBJ databases">
        <authorList>
            <person name="Jaros S."/>
            <person name="Januszkiewicz K."/>
            <person name="Wedrychowicz H."/>
        </authorList>
    </citation>
    <scope>NUCLEOTIDE SEQUENCE [LARGE SCALE GENOMIC DNA]</scope>
    <source>
        <strain evidence="2 3">CGMCC 1.6102</strain>
    </source>
</reference>
<dbReference type="InterPro" id="IPR013149">
    <property type="entry name" value="ADH-like_C"/>
</dbReference>